<dbReference type="AlphaFoldDB" id="A0A2G8RQP5"/>
<keyword evidence="7 8" id="KW-0539">Nucleus</keyword>
<gene>
    <name evidence="12" type="ORF">GSI_13587</name>
</gene>
<dbReference type="InterPro" id="IPR036390">
    <property type="entry name" value="WH_DNA-bd_sf"/>
</dbReference>
<keyword evidence="5 8" id="KW-0240">DNA-directed RNA polymerase</keyword>
<evidence type="ECO:0000256" key="7">
    <source>
        <dbReference type="ARBA" id="ARBA00023242"/>
    </source>
</evidence>
<evidence type="ECO:0000256" key="8">
    <source>
        <dbReference type="RuleBase" id="RU367076"/>
    </source>
</evidence>
<comment type="function">
    <text evidence="8">DNA-dependent RNA polymerase catalyzes the transcription of DNA into RNA using the four ribonucleoside triphosphates as substrates. Specific core component of RNA polymerase III which synthesizes small RNAs, such as 5S rRNA and tRNAs.</text>
</comment>
<dbReference type="Proteomes" id="UP000230002">
    <property type="component" value="Unassembled WGS sequence"/>
</dbReference>
<keyword evidence="9" id="KW-0175">Coiled coil</keyword>
<evidence type="ECO:0000256" key="2">
    <source>
        <dbReference type="ARBA" id="ARBA00006835"/>
    </source>
</evidence>
<feature type="coiled-coil region" evidence="9">
    <location>
        <begin position="183"/>
        <end position="210"/>
    </location>
</feature>
<sequence>MADADTARLCTEIVRAVFGPLAATVASLLLTYGRLGLSQLVRFSKLKPRIVRVSILVLVQHNLLWHAQSVDEGEVFEMNTDECLMRLRYGRFVWLAGQLYGKAGGEIVQLILDHGKIRPPDIVSQLSIYDPLKAPAIVIQTLHKLIEAEYLKPSTVISHLSPRDKRIRYEAEEKRKISGFPTTKELREAKEVAESRLKREEDEAEQVGMRTIYPGSRSERLKISSTNPRMYVNGVHEMAYSDIRSKRKAIEEDVEVDVSHILVENLLVILAPSAGGSIFPRELRTFQCAHPEQGWSGSSVCQYSVNPPRQLIECTASERFNQCTGLVIRATLKATESKQHKLSDVRSGGSIIYRRHKVVAEFVIADPTSLSGIAMHLPDDVDLSVGLVLQSSKKPPAMTLLKEYLGILASVDNPTPTGRSASFISMNGSKVQVEFEIIARRLRRRVLEAVARERHGDEGVRIVRLLLDTGMMDEKQISKVGMMAPKDVRPLLSSMSAESLVSLQEVPKSADRNPTRMFYLWYVDLQKAYNVLLGNMYKTLYNIAIRRQAEEEEPNLKAVLEKRQRSDVSQDEQRLLTRYERELLAEWEKKTERLTVLEMRVEEAVFILRDLGGFAINED</sequence>
<dbReference type="InterPro" id="IPR039748">
    <property type="entry name" value="RPC3"/>
</dbReference>
<evidence type="ECO:0000256" key="6">
    <source>
        <dbReference type="ARBA" id="ARBA00023163"/>
    </source>
</evidence>
<dbReference type="EMBL" id="AYKW01000067">
    <property type="protein sequence ID" value="PIL23836.1"/>
    <property type="molecule type" value="Genomic_DNA"/>
</dbReference>
<organism evidence="12 13">
    <name type="scientific">Ganoderma sinense ZZ0214-1</name>
    <dbReference type="NCBI Taxonomy" id="1077348"/>
    <lineage>
        <taxon>Eukaryota</taxon>
        <taxon>Fungi</taxon>
        <taxon>Dikarya</taxon>
        <taxon>Basidiomycota</taxon>
        <taxon>Agaricomycotina</taxon>
        <taxon>Agaricomycetes</taxon>
        <taxon>Polyporales</taxon>
        <taxon>Polyporaceae</taxon>
        <taxon>Ganoderma</taxon>
    </lineage>
</organism>
<feature type="domain" description="DNA-directed RNA polymerase III subunit RPC3 winged-helix" evidence="11">
    <location>
        <begin position="447"/>
        <end position="523"/>
    </location>
</feature>
<evidence type="ECO:0000256" key="9">
    <source>
        <dbReference type="SAM" id="Coils"/>
    </source>
</evidence>
<dbReference type="Gene3D" id="6.10.140.1450">
    <property type="match status" value="1"/>
</dbReference>
<feature type="domain" description="RNA polymerase III subunit RPC82-related helix-turn-helix" evidence="10">
    <location>
        <begin position="9"/>
        <end position="64"/>
    </location>
</feature>
<dbReference type="PANTHER" id="PTHR12949">
    <property type="entry name" value="RNA POLYMERASE III DNA DIRECTED -RELATED"/>
    <property type="match status" value="1"/>
</dbReference>
<dbReference type="Pfam" id="PF08221">
    <property type="entry name" value="HTH_9"/>
    <property type="match status" value="1"/>
</dbReference>
<evidence type="ECO:0000313" key="13">
    <source>
        <dbReference type="Proteomes" id="UP000230002"/>
    </source>
</evidence>
<evidence type="ECO:0000256" key="4">
    <source>
        <dbReference type="ARBA" id="ARBA00016689"/>
    </source>
</evidence>
<comment type="caution">
    <text evidence="12">The sequence shown here is derived from an EMBL/GenBank/DDBJ whole genome shotgun (WGS) entry which is preliminary data.</text>
</comment>
<dbReference type="SUPFAM" id="SSF46785">
    <property type="entry name" value="Winged helix' DNA-binding domain"/>
    <property type="match status" value="1"/>
</dbReference>
<name>A0A2G8RQP5_9APHY</name>
<dbReference type="Gene3D" id="1.10.10.10">
    <property type="entry name" value="Winged helix-like DNA-binding domain superfamily/Winged helix DNA-binding domain"/>
    <property type="match status" value="3"/>
</dbReference>
<reference evidence="12 13" key="1">
    <citation type="journal article" date="2015" name="Sci. Rep.">
        <title>Chromosome-level genome map provides insights into diverse defense mechanisms in the medicinal fungus Ganoderma sinense.</title>
        <authorList>
            <person name="Zhu Y."/>
            <person name="Xu J."/>
            <person name="Sun C."/>
            <person name="Zhou S."/>
            <person name="Xu H."/>
            <person name="Nelson D.R."/>
            <person name="Qian J."/>
            <person name="Song J."/>
            <person name="Luo H."/>
            <person name="Xiang L."/>
            <person name="Li Y."/>
            <person name="Xu Z."/>
            <person name="Ji A."/>
            <person name="Wang L."/>
            <person name="Lu S."/>
            <person name="Hayward A."/>
            <person name="Sun W."/>
            <person name="Li X."/>
            <person name="Schwartz D.C."/>
            <person name="Wang Y."/>
            <person name="Chen S."/>
        </authorList>
    </citation>
    <scope>NUCLEOTIDE SEQUENCE [LARGE SCALE GENOMIC DNA]</scope>
    <source>
        <strain evidence="12 13">ZZ0214-1</strain>
    </source>
</reference>
<evidence type="ECO:0000256" key="5">
    <source>
        <dbReference type="ARBA" id="ARBA00022478"/>
    </source>
</evidence>
<dbReference type="Pfam" id="PF22536">
    <property type="entry name" value="WHD_POLR3C"/>
    <property type="match status" value="1"/>
</dbReference>
<proteinExistence type="inferred from homology"/>
<accession>A0A2G8RQP5</accession>
<evidence type="ECO:0000313" key="12">
    <source>
        <dbReference type="EMBL" id="PIL23836.1"/>
    </source>
</evidence>
<comment type="similarity">
    <text evidence="2 8">Belongs to the RNA polymerase beta chain family.</text>
</comment>
<dbReference type="InterPro" id="IPR036388">
    <property type="entry name" value="WH-like_DNA-bd_sf"/>
</dbReference>
<dbReference type="OrthoDB" id="272392at2759"/>
<evidence type="ECO:0000256" key="1">
    <source>
        <dbReference type="ARBA" id="ARBA00004123"/>
    </source>
</evidence>
<dbReference type="InterPro" id="IPR055207">
    <property type="entry name" value="POLR3C_WHD"/>
</dbReference>
<comment type="subunit">
    <text evidence="3 8">Component of the RNA polymerase III (Pol III) complex consisting of 17 subunits.</text>
</comment>
<comment type="subcellular location">
    <subcellularLocation>
        <location evidence="1 8">Nucleus</location>
    </subcellularLocation>
</comment>
<keyword evidence="6 8" id="KW-0804">Transcription</keyword>
<dbReference type="PANTHER" id="PTHR12949:SF0">
    <property type="entry name" value="DNA-DIRECTED RNA POLYMERASE III SUBUNIT RPC3"/>
    <property type="match status" value="1"/>
</dbReference>
<evidence type="ECO:0000259" key="10">
    <source>
        <dbReference type="Pfam" id="PF08221"/>
    </source>
</evidence>
<evidence type="ECO:0000256" key="3">
    <source>
        <dbReference type="ARBA" id="ARBA00011206"/>
    </source>
</evidence>
<evidence type="ECO:0000259" key="11">
    <source>
        <dbReference type="Pfam" id="PF22536"/>
    </source>
</evidence>
<dbReference type="GO" id="GO:0005666">
    <property type="term" value="C:RNA polymerase III complex"/>
    <property type="evidence" value="ECO:0007669"/>
    <property type="project" value="UniProtKB-UniRule"/>
</dbReference>
<keyword evidence="13" id="KW-1185">Reference proteome</keyword>
<dbReference type="InterPro" id="IPR013197">
    <property type="entry name" value="RNA_pol_III_RPC82-rel_HTH"/>
</dbReference>
<dbReference type="GO" id="GO:0003697">
    <property type="term" value="F:single-stranded DNA binding"/>
    <property type="evidence" value="ECO:0007669"/>
    <property type="project" value="UniProtKB-UniRule"/>
</dbReference>
<protein>
    <recommendedName>
        <fullName evidence="4 8">DNA-directed RNA polymerase III subunit RPC3</fullName>
        <shortName evidence="8">RNA polymerase III subunit C3</shortName>
    </recommendedName>
</protein>
<dbReference type="STRING" id="1077348.A0A2G8RQP5"/>